<feature type="transmembrane region" description="Helical" evidence="1">
    <location>
        <begin position="264"/>
        <end position="283"/>
    </location>
</feature>
<dbReference type="RefSeq" id="WP_121900155.1">
    <property type="nucleotide sequence ID" value="NZ_REFW01000001.1"/>
</dbReference>
<dbReference type="AlphaFoldDB" id="A0A3M0GB03"/>
<keyword evidence="1" id="KW-0812">Transmembrane</keyword>
<feature type="transmembrane region" description="Helical" evidence="1">
    <location>
        <begin position="47"/>
        <end position="66"/>
    </location>
</feature>
<sequence length="358" mass="37590">MHATQTRHGRNLEDLSLLLGGLGFVVGGVVALLVLDPPAPLFGKGSVGEAAALLGGAVSGVAFLAMARHLGSRGNAWQHRLSLFRRVVDLIGLTLVHAIISMLATAAVFAVFADAFQQLDMDRWAGSFLVAGACAVGAYVAASSAASLTTQSLSVLVAAFLVVGAFTSALTSSDPQWWQAHFSALGAASDASGITFNFTLILTGIVLTTLADFLTHDLSRWAAHTGEPNWKVVFVRVGFIVLGIMLGMVGVIPVNRSLFWHNMVTYVAVGAFAVMLLAVPFLFRRLSGGFVGVTIVVAAMMALGGWLNVGVKYLNITAFEIAAVGTVFIWLILFIRTVAAAVDDLPALPADPREAITL</sequence>
<gene>
    <name evidence="2" type="ORF">EAX62_02965</name>
</gene>
<feature type="transmembrane region" description="Helical" evidence="1">
    <location>
        <begin position="313"/>
        <end position="335"/>
    </location>
</feature>
<feature type="transmembrane region" description="Helical" evidence="1">
    <location>
        <begin position="233"/>
        <end position="252"/>
    </location>
</feature>
<organism evidence="2 3">
    <name type="scientific">Tessaracoccus antarcticus</name>
    <dbReference type="NCBI Taxonomy" id="2479848"/>
    <lineage>
        <taxon>Bacteria</taxon>
        <taxon>Bacillati</taxon>
        <taxon>Actinomycetota</taxon>
        <taxon>Actinomycetes</taxon>
        <taxon>Propionibacteriales</taxon>
        <taxon>Propionibacteriaceae</taxon>
        <taxon>Tessaracoccus</taxon>
    </lineage>
</organism>
<comment type="caution">
    <text evidence="2">The sequence shown here is derived from an EMBL/GenBank/DDBJ whole genome shotgun (WGS) entry which is preliminary data.</text>
</comment>
<feature type="transmembrane region" description="Helical" evidence="1">
    <location>
        <begin position="124"/>
        <end position="141"/>
    </location>
</feature>
<evidence type="ECO:0000313" key="3">
    <source>
        <dbReference type="Proteomes" id="UP000275256"/>
    </source>
</evidence>
<feature type="transmembrane region" description="Helical" evidence="1">
    <location>
        <begin position="15"/>
        <end position="35"/>
    </location>
</feature>
<accession>A0A3M0GB03</accession>
<keyword evidence="3" id="KW-1185">Reference proteome</keyword>
<keyword evidence="1" id="KW-0472">Membrane</keyword>
<evidence type="ECO:0000313" key="2">
    <source>
        <dbReference type="EMBL" id="RMB61608.1"/>
    </source>
</evidence>
<dbReference type="Proteomes" id="UP000275256">
    <property type="component" value="Unassembled WGS sequence"/>
</dbReference>
<dbReference type="EMBL" id="REFW01000001">
    <property type="protein sequence ID" value="RMB61608.1"/>
    <property type="molecule type" value="Genomic_DNA"/>
</dbReference>
<feature type="transmembrane region" description="Helical" evidence="1">
    <location>
        <begin position="153"/>
        <end position="171"/>
    </location>
</feature>
<reference evidence="2 3" key="1">
    <citation type="submission" date="2018-10" db="EMBL/GenBank/DDBJ databases">
        <title>Tessaracoccus antarcticuss sp. nov., isolated from sediment.</title>
        <authorList>
            <person name="Zhou L.Y."/>
            <person name="Du Z.J."/>
        </authorList>
    </citation>
    <scope>NUCLEOTIDE SEQUENCE [LARGE SCALE GENOMIC DNA]</scope>
    <source>
        <strain evidence="2 3">JDX10</strain>
    </source>
</reference>
<evidence type="ECO:0000256" key="1">
    <source>
        <dbReference type="SAM" id="Phobius"/>
    </source>
</evidence>
<proteinExistence type="predicted"/>
<dbReference type="OrthoDB" id="3225559at2"/>
<feature type="transmembrane region" description="Helical" evidence="1">
    <location>
        <begin position="87"/>
        <end position="112"/>
    </location>
</feature>
<feature type="transmembrane region" description="Helical" evidence="1">
    <location>
        <begin position="191"/>
        <end position="213"/>
    </location>
</feature>
<keyword evidence="1" id="KW-1133">Transmembrane helix</keyword>
<feature type="transmembrane region" description="Helical" evidence="1">
    <location>
        <begin position="290"/>
        <end position="307"/>
    </location>
</feature>
<name>A0A3M0GB03_9ACTN</name>
<protein>
    <submittedName>
        <fullName evidence="2">DUF998 domain-containing protein</fullName>
    </submittedName>
</protein>